<dbReference type="CDD" id="cd06173">
    <property type="entry name" value="MFS_MefA_like"/>
    <property type="match status" value="1"/>
</dbReference>
<dbReference type="Gene3D" id="1.20.1250.20">
    <property type="entry name" value="MFS general substrate transporter like domains"/>
    <property type="match status" value="1"/>
</dbReference>
<evidence type="ECO:0000256" key="7">
    <source>
        <dbReference type="SAM" id="Phobius"/>
    </source>
</evidence>
<dbReference type="Pfam" id="PF05977">
    <property type="entry name" value="MFS_3"/>
    <property type="match status" value="1"/>
</dbReference>
<feature type="transmembrane region" description="Helical" evidence="7">
    <location>
        <begin position="344"/>
        <end position="367"/>
    </location>
</feature>
<evidence type="ECO:0000256" key="3">
    <source>
        <dbReference type="ARBA" id="ARBA00022475"/>
    </source>
</evidence>
<name>A0AB39YRX4_9MICC</name>
<feature type="transmembrane region" description="Helical" evidence="7">
    <location>
        <begin position="284"/>
        <end position="304"/>
    </location>
</feature>
<comment type="subcellular location">
    <subcellularLocation>
        <location evidence="1">Cell membrane</location>
        <topology evidence="1">Multi-pass membrane protein</topology>
    </subcellularLocation>
</comment>
<reference evidence="9" key="1">
    <citation type="submission" date="2024-07" db="EMBL/GenBank/DDBJ databases">
        <authorList>
            <person name="Li J."/>
            <person name="Wei H."/>
            <person name="Ma J."/>
        </authorList>
    </citation>
    <scope>NUCLEOTIDE SEQUENCE</scope>
    <source>
        <strain evidence="9">AMU7</strain>
    </source>
</reference>
<evidence type="ECO:0000313" key="9">
    <source>
        <dbReference type="EMBL" id="XDV72647.1"/>
    </source>
</evidence>
<dbReference type="PROSITE" id="PS50850">
    <property type="entry name" value="MFS"/>
    <property type="match status" value="1"/>
</dbReference>
<proteinExistence type="predicted"/>
<dbReference type="InterPro" id="IPR020846">
    <property type="entry name" value="MFS_dom"/>
</dbReference>
<dbReference type="SUPFAM" id="SSF103473">
    <property type="entry name" value="MFS general substrate transporter"/>
    <property type="match status" value="1"/>
</dbReference>
<feature type="transmembrane region" description="Helical" evidence="7">
    <location>
        <begin position="310"/>
        <end position="332"/>
    </location>
</feature>
<sequence length="437" mass="46547">MSTFRSLGILNYRIWFFGALISNIGTWMQRTAQDWLVFDHLTAHDAGAMGITLALQLGPQLFLAPWAGLLADRYSRRKLLLITLVAMALLSTGLGILVLLGIAELWHVYVFALLLGIVTALDAPVRQTFVSELVTDEYLPNAVALNSASFNVARMIGPAVSGVLTVVVGPGWVFLINTVSFVAMLWALKLIPASSLRVQPRAAAGKGRIREGLRYVRNRPDIQVVLAAVFIVGTFGLNFPLFIAAMVGTQFGMDAGAFGLLNSVMAIGSVTGALLAARRGRPRLRLIFIAAGGFGVASALAALAPNAMLFGLALVPCGLFALTLITSANGYVQSTTEAVMRGRVMSLYMAIFMGGTPIGAPLVGWVANVGGPRWAVGVAALAGVSAAVVGLAWIIRAKQLRLRFDRRARGLRHFRVESLLARPVTDEDDDGGPGPVR</sequence>
<dbReference type="AlphaFoldDB" id="A0AB39YRX4"/>
<keyword evidence="3" id="KW-1003">Cell membrane</keyword>
<evidence type="ECO:0000256" key="5">
    <source>
        <dbReference type="ARBA" id="ARBA00022989"/>
    </source>
</evidence>
<keyword evidence="4 7" id="KW-0812">Transmembrane</keyword>
<dbReference type="GO" id="GO:0005886">
    <property type="term" value="C:plasma membrane"/>
    <property type="evidence" value="ECO:0007669"/>
    <property type="project" value="UniProtKB-SubCell"/>
</dbReference>
<organism evidence="9">
    <name type="scientific">Paenarthrobacter sp. AMU7</name>
    <dbReference type="NCBI Taxonomy" id="3162492"/>
    <lineage>
        <taxon>Bacteria</taxon>
        <taxon>Bacillati</taxon>
        <taxon>Actinomycetota</taxon>
        <taxon>Actinomycetes</taxon>
        <taxon>Micrococcales</taxon>
        <taxon>Micrococcaceae</taxon>
        <taxon>Paenarthrobacter</taxon>
    </lineage>
</organism>
<dbReference type="EMBL" id="CP165735">
    <property type="protein sequence ID" value="XDV72647.1"/>
    <property type="molecule type" value="Genomic_DNA"/>
</dbReference>
<evidence type="ECO:0000256" key="1">
    <source>
        <dbReference type="ARBA" id="ARBA00004651"/>
    </source>
</evidence>
<dbReference type="GO" id="GO:0022857">
    <property type="term" value="F:transmembrane transporter activity"/>
    <property type="evidence" value="ECO:0007669"/>
    <property type="project" value="InterPro"/>
</dbReference>
<feature type="transmembrane region" description="Helical" evidence="7">
    <location>
        <begin position="48"/>
        <end position="67"/>
    </location>
</feature>
<feature type="transmembrane region" description="Helical" evidence="7">
    <location>
        <begin position="12"/>
        <end position="28"/>
    </location>
</feature>
<dbReference type="InterPro" id="IPR010290">
    <property type="entry name" value="TM_effector"/>
</dbReference>
<feature type="transmembrane region" description="Helical" evidence="7">
    <location>
        <begin position="257"/>
        <end position="277"/>
    </location>
</feature>
<evidence type="ECO:0000256" key="6">
    <source>
        <dbReference type="ARBA" id="ARBA00023136"/>
    </source>
</evidence>
<feature type="domain" description="Major facilitator superfamily (MFS) profile" evidence="8">
    <location>
        <begin position="1"/>
        <end position="401"/>
    </location>
</feature>
<feature type="transmembrane region" description="Helical" evidence="7">
    <location>
        <begin position="163"/>
        <end position="188"/>
    </location>
</feature>
<evidence type="ECO:0000259" key="8">
    <source>
        <dbReference type="PROSITE" id="PS50850"/>
    </source>
</evidence>
<keyword evidence="5 7" id="KW-1133">Transmembrane helix</keyword>
<keyword evidence="6 7" id="KW-0472">Membrane</keyword>
<accession>A0AB39YRX4</accession>
<dbReference type="RefSeq" id="WP_369746126.1">
    <property type="nucleotide sequence ID" value="NZ_CP165735.1"/>
</dbReference>
<feature type="transmembrane region" description="Helical" evidence="7">
    <location>
        <begin position="224"/>
        <end position="245"/>
    </location>
</feature>
<evidence type="ECO:0000256" key="4">
    <source>
        <dbReference type="ARBA" id="ARBA00022692"/>
    </source>
</evidence>
<dbReference type="InterPro" id="IPR036259">
    <property type="entry name" value="MFS_trans_sf"/>
</dbReference>
<feature type="transmembrane region" description="Helical" evidence="7">
    <location>
        <begin position="373"/>
        <end position="395"/>
    </location>
</feature>
<evidence type="ECO:0000256" key="2">
    <source>
        <dbReference type="ARBA" id="ARBA00022448"/>
    </source>
</evidence>
<dbReference type="PANTHER" id="PTHR23513:SF11">
    <property type="entry name" value="STAPHYLOFERRIN A TRANSPORTER"/>
    <property type="match status" value="1"/>
</dbReference>
<gene>
    <name evidence="9" type="ORF">ABQM86_05655</name>
</gene>
<dbReference type="PANTHER" id="PTHR23513">
    <property type="entry name" value="INTEGRAL MEMBRANE EFFLUX PROTEIN-RELATED"/>
    <property type="match status" value="1"/>
</dbReference>
<feature type="transmembrane region" description="Helical" evidence="7">
    <location>
        <begin position="79"/>
        <end position="100"/>
    </location>
</feature>
<keyword evidence="2" id="KW-0813">Transport</keyword>
<protein>
    <submittedName>
        <fullName evidence="9">MFS transporter</fullName>
    </submittedName>
</protein>